<dbReference type="EMBL" id="CACTIH010005770">
    <property type="protein sequence ID" value="CAA3001622.1"/>
    <property type="molecule type" value="Genomic_DNA"/>
</dbReference>
<gene>
    <name evidence="7" type="ORF">OLEA9_A036131</name>
</gene>
<dbReference type="InterPro" id="IPR035979">
    <property type="entry name" value="RBD_domain_sf"/>
</dbReference>
<protein>
    <submittedName>
        <fullName evidence="7">Glycine-rich RNA-binding RZ1A-like</fullName>
    </submittedName>
</protein>
<dbReference type="InterPro" id="IPR001878">
    <property type="entry name" value="Znf_CCHC"/>
</dbReference>
<dbReference type="InterPro" id="IPR036875">
    <property type="entry name" value="Znf_CCHC_sf"/>
</dbReference>
<dbReference type="GO" id="GO:0003723">
    <property type="term" value="F:RNA binding"/>
    <property type="evidence" value="ECO:0007669"/>
    <property type="project" value="UniProtKB-UniRule"/>
</dbReference>
<dbReference type="PROSITE" id="PS50102">
    <property type="entry name" value="RRM"/>
    <property type="match status" value="1"/>
</dbReference>
<keyword evidence="8" id="KW-1185">Reference proteome</keyword>
<evidence type="ECO:0000259" key="5">
    <source>
        <dbReference type="PROSITE" id="PS50102"/>
    </source>
</evidence>
<dbReference type="PANTHER" id="PTHR48028:SF2">
    <property type="entry name" value="GLYCINE-RICH RNA-BINDING PROTEIN RZ1A"/>
    <property type="match status" value="1"/>
</dbReference>
<name>A0A8S0T9B3_OLEEU</name>
<dbReference type="InterPro" id="IPR051106">
    <property type="entry name" value="RNA-bind/splicing_reg"/>
</dbReference>
<dbReference type="GO" id="GO:0008270">
    <property type="term" value="F:zinc ion binding"/>
    <property type="evidence" value="ECO:0007669"/>
    <property type="project" value="UniProtKB-KW"/>
</dbReference>
<dbReference type="SMART" id="SM00343">
    <property type="entry name" value="ZnF_C2HC"/>
    <property type="match status" value="1"/>
</dbReference>
<dbReference type="Gramene" id="OE9A036131T1">
    <property type="protein sequence ID" value="OE9A036131C1"/>
    <property type="gene ID" value="OE9A036131"/>
</dbReference>
<evidence type="ECO:0000259" key="6">
    <source>
        <dbReference type="PROSITE" id="PS50158"/>
    </source>
</evidence>
<proteinExistence type="predicted"/>
<evidence type="ECO:0000256" key="3">
    <source>
        <dbReference type="PROSITE-ProRule" id="PRU00176"/>
    </source>
</evidence>
<feature type="region of interest" description="Disordered" evidence="4">
    <location>
        <begin position="121"/>
        <end position="152"/>
    </location>
</feature>
<sequence>MNIKKESGNKIVPMSILFIQVAVDKFSRHSRGFRFVSFDEKNAMEEAIEAMNGIDLDGRTITVNKARANQGSGRDYDNDRSCDRDRGRCRDRDLEYGSRRGSSGKGYFKCGKPGHFARECPDERAKSSRYVNRDDRYGGRGGGSYGLDCNGD</sequence>
<keyword evidence="2" id="KW-0863">Zinc-finger</keyword>
<evidence type="ECO:0000256" key="2">
    <source>
        <dbReference type="PROSITE-ProRule" id="PRU00047"/>
    </source>
</evidence>
<dbReference type="Gene3D" id="3.30.70.330">
    <property type="match status" value="1"/>
</dbReference>
<evidence type="ECO:0000313" key="7">
    <source>
        <dbReference type="EMBL" id="CAA3001622.1"/>
    </source>
</evidence>
<organism evidence="7 8">
    <name type="scientific">Olea europaea subsp. europaea</name>
    <dbReference type="NCBI Taxonomy" id="158383"/>
    <lineage>
        <taxon>Eukaryota</taxon>
        <taxon>Viridiplantae</taxon>
        <taxon>Streptophyta</taxon>
        <taxon>Embryophyta</taxon>
        <taxon>Tracheophyta</taxon>
        <taxon>Spermatophyta</taxon>
        <taxon>Magnoliopsida</taxon>
        <taxon>eudicotyledons</taxon>
        <taxon>Gunneridae</taxon>
        <taxon>Pentapetalae</taxon>
        <taxon>asterids</taxon>
        <taxon>lamiids</taxon>
        <taxon>Lamiales</taxon>
        <taxon>Oleaceae</taxon>
        <taxon>Oleeae</taxon>
        <taxon>Olea</taxon>
    </lineage>
</organism>
<accession>A0A8S0T9B3</accession>
<comment type="caution">
    <text evidence="7">The sequence shown here is derived from an EMBL/GenBank/DDBJ whole genome shotgun (WGS) entry which is preliminary data.</text>
</comment>
<dbReference type="InterPro" id="IPR012677">
    <property type="entry name" value="Nucleotide-bd_a/b_plait_sf"/>
</dbReference>
<evidence type="ECO:0000313" key="8">
    <source>
        <dbReference type="Proteomes" id="UP000594638"/>
    </source>
</evidence>
<dbReference type="Proteomes" id="UP000594638">
    <property type="component" value="Unassembled WGS sequence"/>
</dbReference>
<feature type="domain" description="RRM" evidence="5">
    <location>
        <begin position="15"/>
        <end position="68"/>
    </location>
</feature>
<keyword evidence="1 3" id="KW-0694">RNA-binding</keyword>
<evidence type="ECO:0000256" key="4">
    <source>
        <dbReference type="SAM" id="MobiDB-lite"/>
    </source>
</evidence>
<evidence type="ECO:0000256" key="1">
    <source>
        <dbReference type="ARBA" id="ARBA00022884"/>
    </source>
</evidence>
<dbReference type="SUPFAM" id="SSF57756">
    <property type="entry name" value="Retrovirus zinc finger-like domains"/>
    <property type="match status" value="1"/>
</dbReference>
<dbReference type="OrthoDB" id="439808at2759"/>
<feature type="compositionally biased region" description="Basic and acidic residues" evidence="4">
    <location>
        <begin position="121"/>
        <end position="138"/>
    </location>
</feature>
<dbReference type="PANTHER" id="PTHR48028">
    <property type="entry name" value="GLYCINE-RICH RNA-BINDING PROTEIN RZ1A"/>
    <property type="match status" value="1"/>
</dbReference>
<dbReference type="Gene3D" id="4.10.60.10">
    <property type="entry name" value="Zinc finger, CCHC-type"/>
    <property type="match status" value="1"/>
</dbReference>
<dbReference type="InterPro" id="IPR000504">
    <property type="entry name" value="RRM_dom"/>
</dbReference>
<dbReference type="SUPFAM" id="SSF54928">
    <property type="entry name" value="RNA-binding domain, RBD"/>
    <property type="match status" value="1"/>
</dbReference>
<dbReference type="Pfam" id="PF00076">
    <property type="entry name" value="RRM_1"/>
    <property type="match status" value="1"/>
</dbReference>
<keyword evidence="2" id="KW-0479">Metal-binding</keyword>
<keyword evidence="2" id="KW-0862">Zinc</keyword>
<dbReference type="Pfam" id="PF00098">
    <property type="entry name" value="zf-CCHC"/>
    <property type="match status" value="1"/>
</dbReference>
<reference evidence="7 8" key="1">
    <citation type="submission" date="2019-12" db="EMBL/GenBank/DDBJ databases">
        <authorList>
            <person name="Alioto T."/>
            <person name="Alioto T."/>
            <person name="Gomez Garrido J."/>
        </authorList>
    </citation>
    <scope>NUCLEOTIDE SEQUENCE [LARGE SCALE GENOMIC DNA]</scope>
</reference>
<dbReference type="PROSITE" id="PS50158">
    <property type="entry name" value="ZF_CCHC"/>
    <property type="match status" value="1"/>
</dbReference>
<feature type="domain" description="CCHC-type" evidence="6">
    <location>
        <begin position="108"/>
        <end position="122"/>
    </location>
</feature>
<dbReference type="AlphaFoldDB" id="A0A8S0T9B3"/>